<dbReference type="Proteomes" id="UP000324611">
    <property type="component" value="Unassembled WGS sequence"/>
</dbReference>
<dbReference type="GO" id="GO:0006352">
    <property type="term" value="P:DNA-templated transcription initiation"/>
    <property type="evidence" value="ECO:0007669"/>
    <property type="project" value="InterPro"/>
</dbReference>
<dbReference type="InterPro" id="IPR013249">
    <property type="entry name" value="RNA_pol_sigma70_r4_t2"/>
</dbReference>
<protein>
    <recommendedName>
        <fullName evidence="6">RNA polymerase sigma factor</fullName>
    </recommendedName>
</protein>
<dbReference type="InterPro" id="IPR014284">
    <property type="entry name" value="RNA_pol_sigma-70_dom"/>
</dbReference>
<dbReference type="Gene3D" id="1.10.10.10">
    <property type="entry name" value="Winged helix-like DNA-binding domain superfamily/Winged helix DNA-binding domain"/>
    <property type="match status" value="1"/>
</dbReference>
<dbReference type="InterPro" id="IPR036388">
    <property type="entry name" value="WH-like_DNA-bd_sf"/>
</dbReference>
<evidence type="ECO:0000256" key="1">
    <source>
        <dbReference type="ARBA" id="ARBA00010641"/>
    </source>
</evidence>
<evidence type="ECO:0000256" key="4">
    <source>
        <dbReference type="ARBA" id="ARBA00023125"/>
    </source>
</evidence>
<organism evidence="9 10">
    <name type="scientific">Chitinophaga agrisoli</name>
    <dbReference type="NCBI Taxonomy" id="2607653"/>
    <lineage>
        <taxon>Bacteria</taxon>
        <taxon>Pseudomonadati</taxon>
        <taxon>Bacteroidota</taxon>
        <taxon>Chitinophagia</taxon>
        <taxon>Chitinophagales</taxon>
        <taxon>Chitinophagaceae</taxon>
        <taxon>Chitinophaga</taxon>
    </lineage>
</organism>
<evidence type="ECO:0000313" key="9">
    <source>
        <dbReference type="EMBL" id="KAA2244440.1"/>
    </source>
</evidence>
<dbReference type="GO" id="GO:0016987">
    <property type="term" value="F:sigma factor activity"/>
    <property type="evidence" value="ECO:0007669"/>
    <property type="project" value="UniProtKB-KW"/>
</dbReference>
<feature type="domain" description="RNA polymerase sigma-70 region 2" evidence="7">
    <location>
        <begin position="24"/>
        <end position="89"/>
    </location>
</feature>
<dbReference type="NCBIfam" id="TIGR02937">
    <property type="entry name" value="sigma70-ECF"/>
    <property type="match status" value="1"/>
</dbReference>
<evidence type="ECO:0000256" key="3">
    <source>
        <dbReference type="ARBA" id="ARBA00023082"/>
    </source>
</evidence>
<comment type="caution">
    <text evidence="9">The sequence shown here is derived from an EMBL/GenBank/DDBJ whole genome shotgun (WGS) entry which is preliminary data.</text>
</comment>
<comment type="similarity">
    <text evidence="1 6">Belongs to the sigma-70 factor family. ECF subfamily.</text>
</comment>
<dbReference type="AlphaFoldDB" id="A0A5B2W118"/>
<reference evidence="9 10" key="2">
    <citation type="submission" date="2019-09" db="EMBL/GenBank/DDBJ databases">
        <authorList>
            <person name="Jin C."/>
        </authorList>
    </citation>
    <scope>NUCLEOTIDE SEQUENCE [LARGE SCALE GENOMIC DNA]</scope>
    <source>
        <strain evidence="9 10">BN140078</strain>
    </source>
</reference>
<evidence type="ECO:0000256" key="5">
    <source>
        <dbReference type="ARBA" id="ARBA00023163"/>
    </source>
</evidence>
<gene>
    <name evidence="9" type="ORF">F0L74_00180</name>
</gene>
<keyword evidence="4 6" id="KW-0238">DNA-binding</keyword>
<dbReference type="SUPFAM" id="SSF88946">
    <property type="entry name" value="Sigma2 domain of RNA polymerase sigma factors"/>
    <property type="match status" value="1"/>
</dbReference>
<dbReference type="InterPro" id="IPR000838">
    <property type="entry name" value="RNA_pol_sigma70_ECF_CS"/>
</dbReference>
<evidence type="ECO:0000313" key="10">
    <source>
        <dbReference type="Proteomes" id="UP000324611"/>
    </source>
</evidence>
<evidence type="ECO:0000259" key="7">
    <source>
        <dbReference type="Pfam" id="PF04542"/>
    </source>
</evidence>
<evidence type="ECO:0000259" key="8">
    <source>
        <dbReference type="Pfam" id="PF08281"/>
    </source>
</evidence>
<dbReference type="RefSeq" id="WP_149835838.1">
    <property type="nucleotide sequence ID" value="NZ_VUOC01000001.1"/>
</dbReference>
<keyword evidence="2 6" id="KW-0805">Transcription regulation</keyword>
<dbReference type="Pfam" id="PF08281">
    <property type="entry name" value="Sigma70_r4_2"/>
    <property type="match status" value="1"/>
</dbReference>
<keyword evidence="3 6" id="KW-0731">Sigma factor</keyword>
<dbReference type="InterPro" id="IPR007627">
    <property type="entry name" value="RNA_pol_sigma70_r2"/>
</dbReference>
<dbReference type="GO" id="GO:0003677">
    <property type="term" value="F:DNA binding"/>
    <property type="evidence" value="ECO:0007669"/>
    <property type="project" value="UniProtKB-KW"/>
</dbReference>
<dbReference type="PROSITE" id="PS01063">
    <property type="entry name" value="SIGMA70_ECF"/>
    <property type="match status" value="1"/>
</dbReference>
<dbReference type="InterPro" id="IPR013325">
    <property type="entry name" value="RNA_pol_sigma_r2"/>
</dbReference>
<reference evidence="9 10" key="1">
    <citation type="submission" date="2019-09" db="EMBL/GenBank/DDBJ databases">
        <title>Chitinophaga ginsengihumi sp. nov., isolated from soil of ginseng rhizosphere.</title>
        <authorList>
            <person name="Lee J."/>
        </authorList>
    </citation>
    <scope>NUCLEOTIDE SEQUENCE [LARGE SCALE GENOMIC DNA]</scope>
    <source>
        <strain evidence="9 10">BN140078</strain>
    </source>
</reference>
<evidence type="ECO:0000256" key="2">
    <source>
        <dbReference type="ARBA" id="ARBA00023015"/>
    </source>
</evidence>
<dbReference type="PANTHER" id="PTHR43133:SF51">
    <property type="entry name" value="RNA POLYMERASE SIGMA FACTOR"/>
    <property type="match status" value="1"/>
</dbReference>
<dbReference type="EMBL" id="VUOC01000001">
    <property type="protein sequence ID" value="KAA2244440.1"/>
    <property type="molecule type" value="Genomic_DNA"/>
</dbReference>
<keyword evidence="5 6" id="KW-0804">Transcription</keyword>
<accession>A0A5B2W118</accession>
<dbReference type="InterPro" id="IPR013324">
    <property type="entry name" value="RNA_pol_sigma_r3/r4-like"/>
</dbReference>
<evidence type="ECO:0000256" key="6">
    <source>
        <dbReference type="RuleBase" id="RU000716"/>
    </source>
</evidence>
<feature type="domain" description="RNA polymerase sigma factor 70 region 4 type 2" evidence="8">
    <location>
        <begin position="127"/>
        <end position="174"/>
    </location>
</feature>
<dbReference type="Pfam" id="PF04542">
    <property type="entry name" value="Sigma70_r2"/>
    <property type="match status" value="1"/>
</dbReference>
<sequence length="191" mass="21902">MTASQENKILEMAVQGDKASLEYLVSLYKDLAYTIAIKILLNREDAEEVVQDAFLKAFASLGSFKKAARFSTWLYRIVYNTAITKSRSKGIITSSLDNIKDEPHLNGMAVEWEILRQKERKKYIDIALKKLTVEDHLIVTLHYIAGKDIATICEITGMKRSAVKMRLLRARKQLQVELEQLLGNEIKDFYE</sequence>
<dbReference type="Gene3D" id="1.10.1740.10">
    <property type="match status" value="1"/>
</dbReference>
<dbReference type="InterPro" id="IPR039425">
    <property type="entry name" value="RNA_pol_sigma-70-like"/>
</dbReference>
<name>A0A5B2W118_9BACT</name>
<dbReference type="SUPFAM" id="SSF88659">
    <property type="entry name" value="Sigma3 and sigma4 domains of RNA polymerase sigma factors"/>
    <property type="match status" value="1"/>
</dbReference>
<proteinExistence type="inferred from homology"/>
<dbReference type="PANTHER" id="PTHR43133">
    <property type="entry name" value="RNA POLYMERASE ECF-TYPE SIGMA FACTO"/>
    <property type="match status" value="1"/>
</dbReference>
<keyword evidence="10" id="KW-1185">Reference proteome</keyword>